<keyword evidence="2" id="KW-0677">Repeat</keyword>
<accession>A0A5E4QZ59</accession>
<feature type="compositionally biased region" description="Basic and acidic residues" evidence="3">
    <location>
        <begin position="12"/>
        <end position="22"/>
    </location>
</feature>
<organism evidence="4 5">
    <name type="scientific">Leptidea sinapis</name>
    <dbReference type="NCBI Taxonomy" id="189913"/>
    <lineage>
        <taxon>Eukaryota</taxon>
        <taxon>Metazoa</taxon>
        <taxon>Ecdysozoa</taxon>
        <taxon>Arthropoda</taxon>
        <taxon>Hexapoda</taxon>
        <taxon>Insecta</taxon>
        <taxon>Pterygota</taxon>
        <taxon>Neoptera</taxon>
        <taxon>Endopterygota</taxon>
        <taxon>Lepidoptera</taxon>
        <taxon>Glossata</taxon>
        <taxon>Ditrysia</taxon>
        <taxon>Papilionoidea</taxon>
        <taxon>Pieridae</taxon>
        <taxon>Dismorphiinae</taxon>
        <taxon>Leptidea</taxon>
    </lineage>
</organism>
<dbReference type="InterPro" id="IPR036322">
    <property type="entry name" value="WD40_repeat_dom_sf"/>
</dbReference>
<dbReference type="Proteomes" id="UP000324832">
    <property type="component" value="Unassembled WGS sequence"/>
</dbReference>
<dbReference type="Gene3D" id="2.130.10.10">
    <property type="entry name" value="YVTN repeat-like/Quinoprotein amine dehydrogenase"/>
    <property type="match status" value="1"/>
</dbReference>
<gene>
    <name evidence="4" type="ORF">LSINAPIS_LOCUS13035</name>
</gene>
<dbReference type="PANTHER" id="PTHR10971">
    <property type="entry name" value="MRNA EXPORT FACTOR AND BUB3"/>
    <property type="match status" value="1"/>
</dbReference>
<dbReference type="AlphaFoldDB" id="A0A5E4QZ59"/>
<evidence type="ECO:0008006" key="6">
    <source>
        <dbReference type="Google" id="ProtNLM"/>
    </source>
</evidence>
<evidence type="ECO:0000256" key="1">
    <source>
        <dbReference type="ARBA" id="ARBA00022574"/>
    </source>
</evidence>
<evidence type="ECO:0000256" key="2">
    <source>
        <dbReference type="ARBA" id="ARBA00022737"/>
    </source>
</evidence>
<dbReference type="EMBL" id="FZQP02006444">
    <property type="protein sequence ID" value="VVD02935.1"/>
    <property type="molecule type" value="Genomic_DNA"/>
</dbReference>
<keyword evidence="5" id="KW-1185">Reference proteome</keyword>
<protein>
    <recommendedName>
        <fullName evidence="6">WD repeat-containing protein 92</fullName>
    </recommendedName>
</protein>
<sequence>MGVGERFVRKLVKEKEQADETGTKSSTPGKKRKRTKCKIEVDNFDLGVIRRKIHEFYSMRKEIPTLAKLLNVLQEDIDFKGNRETLRKILTKIGFRYKKSKSNRKVLIEPKFVVIGSIPKGSGTLEIFEITNGQLDKIKTIERPNSFKCGTFGASNDIERRLATGDFKGTLEIWDLEKSCQVYITKEHSDIINSIDGMGGSSANCGAPEIVTGSRDGRTYGETRRDCWAVAFGNSFNDSERIVAAGYDNGDLKMFDLRTMSLRWECNLKNGVCCAEFDRKDIPMNKLVATTLEGKFHVFDVRTQNPTKGFAQVLDNTTKSGTIWVSRHLPQNRDLFITCAGNGQVSLWKYQYPEQRVHVDAQGVAVGVPGKLKRLQRMVISSQPINALEWNRDHLGLAIATAYDQYVRVLVTTKLNLH</sequence>
<evidence type="ECO:0000313" key="5">
    <source>
        <dbReference type="Proteomes" id="UP000324832"/>
    </source>
</evidence>
<dbReference type="SUPFAM" id="SSF50978">
    <property type="entry name" value="WD40 repeat-like"/>
    <property type="match status" value="1"/>
</dbReference>
<reference evidence="4 5" key="1">
    <citation type="submission" date="2017-07" db="EMBL/GenBank/DDBJ databases">
        <authorList>
            <person name="Talla V."/>
            <person name="Backstrom N."/>
        </authorList>
    </citation>
    <scope>NUCLEOTIDE SEQUENCE [LARGE SCALE GENOMIC DNA]</scope>
</reference>
<evidence type="ECO:0000313" key="4">
    <source>
        <dbReference type="EMBL" id="VVD02935.1"/>
    </source>
</evidence>
<proteinExistence type="predicted"/>
<name>A0A5E4QZ59_9NEOP</name>
<dbReference type="InterPro" id="IPR015943">
    <property type="entry name" value="WD40/YVTN_repeat-like_dom_sf"/>
</dbReference>
<evidence type="ECO:0000256" key="3">
    <source>
        <dbReference type="SAM" id="MobiDB-lite"/>
    </source>
</evidence>
<keyword evidence="1" id="KW-0853">WD repeat</keyword>
<feature type="region of interest" description="Disordered" evidence="3">
    <location>
        <begin position="12"/>
        <end position="34"/>
    </location>
</feature>